<dbReference type="AlphaFoldDB" id="H3GVA9"/>
<feature type="region of interest" description="Disordered" evidence="1">
    <location>
        <begin position="56"/>
        <end position="77"/>
    </location>
</feature>
<evidence type="ECO:0000313" key="2">
    <source>
        <dbReference type="EnsemblProtists" id="Phyra81249"/>
    </source>
</evidence>
<proteinExistence type="predicted"/>
<dbReference type="InParanoid" id="H3GVA9"/>
<organism evidence="2 3">
    <name type="scientific">Phytophthora ramorum</name>
    <name type="common">Sudden oak death agent</name>
    <dbReference type="NCBI Taxonomy" id="164328"/>
    <lineage>
        <taxon>Eukaryota</taxon>
        <taxon>Sar</taxon>
        <taxon>Stramenopiles</taxon>
        <taxon>Oomycota</taxon>
        <taxon>Peronosporomycetes</taxon>
        <taxon>Peronosporales</taxon>
        <taxon>Peronosporaceae</taxon>
        <taxon>Phytophthora</taxon>
    </lineage>
</organism>
<reference evidence="2" key="2">
    <citation type="submission" date="2015-06" db="UniProtKB">
        <authorList>
            <consortium name="EnsemblProtists"/>
        </authorList>
    </citation>
    <scope>IDENTIFICATION</scope>
    <source>
        <strain evidence="2">Pr102</strain>
    </source>
</reference>
<evidence type="ECO:0000256" key="1">
    <source>
        <dbReference type="SAM" id="MobiDB-lite"/>
    </source>
</evidence>
<dbReference type="HOGENOM" id="CLU_091905_0_0_1"/>
<dbReference type="eggNOG" id="ENOG502SNCZ">
    <property type="taxonomic scope" value="Eukaryota"/>
</dbReference>
<dbReference type="InterPro" id="IPR036322">
    <property type="entry name" value="WD40_repeat_dom_sf"/>
</dbReference>
<dbReference type="Proteomes" id="UP000005238">
    <property type="component" value="Unassembled WGS sequence"/>
</dbReference>
<accession>H3GVA9</accession>
<dbReference type="EMBL" id="DS566055">
    <property type="status" value="NOT_ANNOTATED_CDS"/>
    <property type="molecule type" value="Genomic_DNA"/>
</dbReference>
<dbReference type="VEuPathDB" id="FungiDB:KRP22_13065"/>
<dbReference type="EnsemblProtists" id="Phyra81249">
    <property type="protein sequence ID" value="Phyra81249"/>
    <property type="gene ID" value="Phyra81249"/>
</dbReference>
<feature type="region of interest" description="Disordered" evidence="1">
    <location>
        <begin position="1"/>
        <end position="20"/>
    </location>
</feature>
<keyword evidence="3" id="KW-1185">Reference proteome</keyword>
<dbReference type="SUPFAM" id="SSF50978">
    <property type="entry name" value="WD40 repeat-like"/>
    <property type="match status" value="1"/>
</dbReference>
<protein>
    <submittedName>
        <fullName evidence="2">Uncharacterized protein</fullName>
    </submittedName>
</protein>
<name>H3GVA9_PHYRM</name>
<dbReference type="VEuPathDB" id="FungiDB:KRP23_12444"/>
<reference evidence="3" key="1">
    <citation type="journal article" date="2006" name="Science">
        <title>Phytophthora genome sequences uncover evolutionary origins and mechanisms of pathogenesis.</title>
        <authorList>
            <person name="Tyler B.M."/>
            <person name="Tripathy S."/>
            <person name="Zhang X."/>
            <person name="Dehal P."/>
            <person name="Jiang R.H."/>
            <person name="Aerts A."/>
            <person name="Arredondo F.D."/>
            <person name="Baxter L."/>
            <person name="Bensasson D."/>
            <person name="Beynon J.L."/>
            <person name="Chapman J."/>
            <person name="Damasceno C.M."/>
            <person name="Dorrance A.E."/>
            <person name="Dou D."/>
            <person name="Dickerman A.W."/>
            <person name="Dubchak I.L."/>
            <person name="Garbelotto M."/>
            <person name="Gijzen M."/>
            <person name="Gordon S.G."/>
            <person name="Govers F."/>
            <person name="Grunwald N.J."/>
            <person name="Huang W."/>
            <person name="Ivors K.L."/>
            <person name="Jones R.W."/>
            <person name="Kamoun S."/>
            <person name="Krampis K."/>
            <person name="Lamour K.H."/>
            <person name="Lee M.K."/>
            <person name="McDonald W.H."/>
            <person name="Medina M."/>
            <person name="Meijer H.J."/>
            <person name="Nordberg E.K."/>
            <person name="Maclean D.J."/>
            <person name="Ospina-Giraldo M.D."/>
            <person name="Morris P.F."/>
            <person name="Phuntumart V."/>
            <person name="Putnam N.H."/>
            <person name="Rash S."/>
            <person name="Rose J.K."/>
            <person name="Sakihama Y."/>
            <person name="Salamov A.A."/>
            <person name="Savidor A."/>
            <person name="Scheuring C.F."/>
            <person name="Smith B.M."/>
            <person name="Sobral B.W."/>
            <person name="Terry A."/>
            <person name="Torto-Alalibo T.A."/>
            <person name="Win J."/>
            <person name="Xu Z."/>
            <person name="Zhang H."/>
            <person name="Grigoriev I.V."/>
            <person name="Rokhsar D.S."/>
            <person name="Boore J.L."/>
        </authorList>
    </citation>
    <scope>NUCLEOTIDE SEQUENCE [LARGE SCALE GENOMIC DNA]</scope>
    <source>
        <strain evidence="3">Pr102</strain>
    </source>
</reference>
<sequence>MVRKTSSWRTSVDTRDVRQQHRATGKDVVVPLVLWNEPPQVQVAALHVLLLPVSQPSQNSSSVEDRDINNEEDTEEDTRTQVCVFAGTVDGVVLYWRFEQGCVAQVNMLVFPSSEGSGQAVVGIVSGTDEWGQSTLISATRDGALARWQLPNGACAEANASLAKELAPLLGLEMLCNKRFAVVVSEESRLMVLDTWRMQLLYYSTQYRSGGAADATAKVAAA</sequence>
<evidence type="ECO:0000313" key="3">
    <source>
        <dbReference type="Proteomes" id="UP000005238"/>
    </source>
</evidence>
<feature type="compositionally biased region" description="Polar residues" evidence="1">
    <location>
        <begin position="1"/>
        <end position="11"/>
    </location>
</feature>